<protein>
    <submittedName>
        <fullName evidence="2">Uncharacterized protein</fullName>
    </submittedName>
</protein>
<evidence type="ECO:0000256" key="1">
    <source>
        <dbReference type="SAM" id="MobiDB-lite"/>
    </source>
</evidence>
<feature type="compositionally biased region" description="Low complexity" evidence="1">
    <location>
        <begin position="89"/>
        <end position="108"/>
    </location>
</feature>
<proteinExistence type="predicted"/>
<feature type="region of interest" description="Disordered" evidence="1">
    <location>
        <begin position="79"/>
        <end position="108"/>
    </location>
</feature>
<dbReference type="Proteomes" id="UP000481861">
    <property type="component" value="Unassembled WGS sequence"/>
</dbReference>
<organism evidence="2 3">
    <name type="scientific">Massariosphaeria phaeospora</name>
    <dbReference type="NCBI Taxonomy" id="100035"/>
    <lineage>
        <taxon>Eukaryota</taxon>
        <taxon>Fungi</taxon>
        <taxon>Dikarya</taxon>
        <taxon>Ascomycota</taxon>
        <taxon>Pezizomycotina</taxon>
        <taxon>Dothideomycetes</taxon>
        <taxon>Pleosporomycetidae</taxon>
        <taxon>Pleosporales</taxon>
        <taxon>Pleosporales incertae sedis</taxon>
        <taxon>Massariosphaeria</taxon>
    </lineage>
</organism>
<sequence length="149" mass="16173">MLFDRSLTDSKHSTPACYFSIPFSSAHLLVETPTTTAVSEYTPNVSADPSHPLLAFRQPTLNHNHSPIMDASKLLQLQTAAAHSRSRNDSSSSSCSDSDASSGNSSSSQAMLCCCRCRRESTRPSAMVRFGHNLYYCNHCASMVGYSAD</sequence>
<evidence type="ECO:0000313" key="3">
    <source>
        <dbReference type="Proteomes" id="UP000481861"/>
    </source>
</evidence>
<dbReference type="AlphaFoldDB" id="A0A7C8M4Z5"/>
<reference evidence="2 3" key="1">
    <citation type="submission" date="2020-01" db="EMBL/GenBank/DDBJ databases">
        <authorList>
            <consortium name="DOE Joint Genome Institute"/>
            <person name="Haridas S."/>
            <person name="Albert R."/>
            <person name="Binder M."/>
            <person name="Bloem J."/>
            <person name="Labutti K."/>
            <person name="Salamov A."/>
            <person name="Andreopoulos B."/>
            <person name="Baker S.E."/>
            <person name="Barry K."/>
            <person name="Bills G."/>
            <person name="Bluhm B.H."/>
            <person name="Cannon C."/>
            <person name="Castanera R."/>
            <person name="Culley D.E."/>
            <person name="Daum C."/>
            <person name="Ezra D."/>
            <person name="Gonzalez J.B."/>
            <person name="Henrissat B."/>
            <person name="Kuo A."/>
            <person name="Liang C."/>
            <person name="Lipzen A."/>
            <person name="Lutzoni F."/>
            <person name="Magnuson J."/>
            <person name="Mondo S."/>
            <person name="Nolan M."/>
            <person name="Ohm R."/>
            <person name="Pangilinan J."/>
            <person name="Park H.-J.H."/>
            <person name="Ramirez L."/>
            <person name="Alfaro M."/>
            <person name="Sun H."/>
            <person name="Tritt A."/>
            <person name="Yoshinaga Y."/>
            <person name="Zwiers L.-H.L."/>
            <person name="Turgeon B.G."/>
            <person name="Goodwin S.B."/>
            <person name="Spatafora J.W."/>
            <person name="Crous P.W."/>
            <person name="Grigoriev I.V."/>
        </authorList>
    </citation>
    <scope>NUCLEOTIDE SEQUENCE [LARGE SCALE GENOMIC DNA]</scope>
    <source>
        <strain evidence="2 3">CBS 611.86</strain>
    </source>
</reference>
<gene>
    <name evidence="2" type="ORF">BDV95DRAFT_501453</name>
</gene>
<comment type="caution">
    <text evidence="2">The sequence shown here is derived from an EMBL/GenBank/DDBJ whole genome shotgun (WGS) entry which is preliminary data.</text>
</comment>
<dbReference type="EMBL" id="JAADJZ010000021">
    <property type="protein sequence ID" value="KAF2867981.1"/>
    <property type="molecule type" value="Genomic_DNA"/>
</dbReference>
<accession>A0A7C8M4Z5</accession>
<keyword evidence="3" id="KW-1185">Reference proteome</keyword>
<dbReference type="OrthoDB" id="3920481at2759"/>
<name>A0A7C8M4Z5_9PLEO</name>
<evidence type="ECO:0000313" key="2">
    <source>
        <dbReference type="EMBL" id="KAF2867981.1"/>
    </source>
</evidence>